<accession>A0A368XRE9</accession>
<reference evidence="1 2" key="1">
    <citation type="submission" date="2018-07" db="EMBL/GenBank/DDBJ databases">
        <title>Genomic Encyclopedia of Type Strains, Phase IV (KMG-IV): sequencing the most valuable type-strain genomes for metagenomic binning, comparative biology and taxonomic classification.</title>
        <authorList>
            <person name="Goeker M."/>
        </authorList>
    </citation>
    <scope>NUCLEOTIDE SEQUENCE [LARGE SCALE GENOMIC DNA]</scope>
    <source>
        <strain evidence="1 2">DSM 21634</strain>
    </source>
</reference>
<keyword evidence="2" id="KW-1185">Reference proteome</keyword>
<evidence type="ECO:0000313" key="2">
    <source>
        <dbReference type="Proteomes" id="UP000252884"/>
    </source>
</evidence>
<evidence type="ECO:0000313" key="1">
    <source>
        <dbReference type="EMBL" id="RCW70109.1"/>
    </source>
</evidence>
<dbReference type="EMBL" id="QPJK01000005">
    <property type="protein sequence ID" value="RCW70109.1"/>
    <property type="molecule type" value="Genomic_DNA"/>
</dbReference>
<dbReference type="AlphaFoldDB" id="A0A368XRE9"/>
<sequence length="35" mass="4138">MVALSPWMTLGRPVRFGFSCSMYEFCREVKRFAYA</sequence>
<proteinExistence type="predicted"/>
<name>A0A368XRE9_9BURK</name>
<organism evidence="1 2">
    <name type="scientific">Pseudorhodoferax soli</name>
    <dbReference type="NCBI Taxonomy" id="545864"/>
    <lineage>
        <taxon>Bacteria</taxon>
        <taxon>Pseudomonadati</taxon>
        <taxon>Pseudomonadota</taxon>
        <taxon>Betaproteobacteria</taxon>
        <taxon>Burkholderiales</taxon>
        <taxon>Comamonadaceae</taxon>
    </lineage>
</organism>
<gene>
    <name evidence="1" type="ORF">DES41_10545</name>
</gene>
<comment type="caution">
    <text evidence="1">The sequence shown here is derived from an EMBL/GenBank/DDBJ whole genome shotgun (WGS) entry which is preliminary data.</text>
</comment>
<protein>
    <submittedName>
        <fullName evidence="1">Uncharacterized protein</fullName>
    </submittedName>
</protein>
<dbReference type="Proteomes" id="UP000252884">
    <property type="component" value="Unassembled WGS sequence"/>
</dbReference>